<name>C3X8S6_OXAFO</name>
<evidence type="ECO:0000313" key="1">
    <source>
        <dbReference type="EMBL" id="EEO29602.1"/>
    </source>
</evidence>
<dbReference type="Pfam" id="PF05866">
    <property type="entry name" value="RusA"/>
    <property type="match status" value="1"/>
</dbReference>
<dbReference type="OrthoDB" id="73971at2"/>
<dbReference type="InterPro" id="IPR036614">
    <property type="entry name" value="RusA-like_sf"/>
</dbReference>
<dbReference type="EC" id="3.1.22.4" evidence="1"/>
<keyword evidence="1" id="KW-0378">Hydrolase</keyword>
<dbReference type="GeneID" id="77135459"/>
<dbReference type="RefSeq" id="WP_005880204.1">
    <property type="nucleotide sequence ID" value="NZ_CP019430.1"/>
</dbReference>
<sequence>MIELTLPYPISANRYWRTYLPRGCAAPVTTVSPEARAYQNRVRRAAREAGVLCPFPGRVAVSYVLYPKRPLDWVRRQRMNPARWDDSVQCMDLDNAQKVLFDAMEGIVYENDNLIRRIEGERAVPDGDARVLVTVEPIEDLVEPVADDSQDVDEASGNLPLDKRFLVNCRVMTPTGRMARVRRYLVGSSKKDHFERLICEYADGKRTNDWVTLQPQFLVKLD</sequence>
<evidence type="ECO:0000313" key="2">
    <source>
        <dbReference type="Proteomes" id="UP000005089"/>
    </source>
</evidence>
<organism evidence="1 2">
    <name type="scientific">Oxalobacter formigenes OXCC13</name>
    <dbReference type="NCBI Taxonomy" id="556269"/>
    <lineage>
        <taxon>Bacteria</taxon>
        <taxon>Pseudomonadati</taxon>
        <taxon>Pseudomonadota</taxon>
        <taxon>Betaproteobacteria</taxon>
        <taxon>Burkholderiales</taxon>
        <taxon>Oxalobacteraceae</taxon>
        <taxon>Oxalobacter</taxon>
    </lineage>
</organism>
<dbReference type="EMBL" id="GG658170">
    <property type="protein sequence ID" value="EEO29602.1"/>
    <property type="molecule type" value="Genomic_DNA"/>
</dbReference>
<dbReference type="GO" id="GO:0000287">
    <property type="term" value="F:magnesium ion binding"/>
    <property type="evidence" value="ECO:0007669"/>
    <property type="project" value="InterPro"/>
</dbReference>
<keyword evidence="2" id="KW-1185">Reference proteome</keyword>
<protein>
    <submittedName>
        <fullName evidence="1">Crossover junction endodeoxyribonuclease RusA</fullName>
        <ecNumber evidence="1">3.1.22.4</ecNumber>
    </submittedName>
</protein>
<gene>
    <name evidence="1" type="primary">rusA</name>
    <name evidence="1" type="ORF">OFBG_00630</name>
</gene>
<dbReference type="GO" id="GO:0006281">
    <property type="term" value="P:DNA repair"/>
    <property type="evidence" value="ECO:0007669"/>
    <property type="project" value="InterPro"/>
</dbReference>
<dbReference type="eggNOG" id="COG4570">
    <property type="taxonomic scope" value="Bacteria"/>
</dbReference>
<dbReference type="InterPro" id="IPR008822">
    <property type="entry name" value="Endonuclease_RusA-like"/>
</dbReference>
<dbReference type="Proteomes" id="UP000005089">
    <property type="component" value="Unassembled WGS sequence"/>
</dbReference>
<proteinExistence type="predicted"/>
<dbReference type="Gene3D" id="3.30.1330.70">
    <property type="entry name" value="Holliday junction resolvase RusA"/>
    <property type="match status" value="1"/>
</dbReference>
<dbReference type="AlphaFoldDB" id="C3X8S6"/>
<dbReference type="SUPFAM" id="SSF103084">
    <property type="entry name" value="Holliday junction resolvase RusA"/>
    <property type="match status" value="1"/>
</dbReference>
<accession>C3X8S6</accession>
<dbReference type="GO" id="GO:0006310">
    <property type="term" value="P:DNA recombination"/>
    <property type="evidence" value="ECO:0007669"/>
    <property type="project" value="InterPro"/>
</dbReference>
<dbReference type="HOGENOM" id="CLU_108904_1_0_4"/>
<dbReference type="GO" id="GO:0016787">
    <property type="term" value="F:hydrolase activity"/>
    <property type="evidence" value="ECO:0007669"/>
    <property type="project" value="UniProtKB-KW"/>
</dbReference>
<reference evidence="1 2" key="1">
    <citation type="submission" date="2009-02" db="EMBL/GenBank/DDBJ databases">
        <title>The Genome Sequence of Oxalobacter formigenes OXCC13.</title>
        <authorList>
            <consortium name="The Broad Institute Genome Sequencing Platform"/>
            <person name="Ward D."/>
            <person name="Young S.K."/>
            <person name="Kodira C.D."/>
            <person name="Zeng Q."/>
            <person name="Koehrsen M."/>
            <person name="Alvarado L."/>
            <person name="Berlin A."/>
            <person name="Borenstein D."/>
            <person name="Chen Z."/>
            <person name="Engels R."/>
            <person name="Freedman E."/>
            <person name="Gellesch M."/>
            <person name="Goldberg J."/>
            <person name="Griggs A."/>
            <person name="Gujja S."/>
            <person name="Heiman D."/>
            <person name="Hepburn T."/>
            <person name="Howarth C."/>
            <person name="Jen D."/>
            <person name="Larson L."/>
            <person name="Lewis B."/>
            <person name="Mehta T."/>
            <person name="Park D."/>
            <person name="Pearson M."/>
            <person name="Roberts A."/>
            <person name="Saif S."/>
            <person name="Shea T."/>
            <person name="Shenoy N."/>
            <person name="Sisk P."/>
            <person name="Stolte C."/>
            <person name="Sykes S."/>
            <person name="Walk T."/>
            <person name="White J."/>
            <person name="Yandava C."/>
            <person name="Allison M.J."/>
            <person name="Lander E."/>
            <person name="Nusbaum C."/>
            <person name="Galagan J."/>
            <person name="Birren B."/>
        </authorList>
    </citation>
    <scope>NUCLEOTIDE SEQUENCE [LARGE SCALE GENOMIC DNA]</scope>
    <source>
        <strain evidence="1 2">OXCC13</strain>
    </source>
</reference>